<dbReference type="EMBL" id="RXIH01000046">
    <property type="protein sequence ID" value="RZN55229.1"/>
    <property type="molecule type" value="Genomic_DNA"/>
</dbReference>
<name>A0A520KDZ2_9CREN</name>
<keyword evidence="1" id="KW-0547">Nucleotide-binding</keyword>
<dbReference type="EMBL" id="QNVI01000041">
    <property type="protein sequence ID" value="TDA38854.1"/>
    <property type="molecule type" value="Genomic_DNA"/>
</dbReference>
<evidence type="ECO:0000313" key="7">
    <source>
        <dbReference type="EMBL" id="TDA38854.1"/>
    </source>
</evidence>
<gene>
    <name evidence="7" type="ORF">DSO09_03145</name>
    <name evidence="6" type="ORF">EF809_05765</name>
</gene>
<dbReference type="GO" id="GO:0003746">
    <property type="term" value="F:translation elongation factor activity"/>
    <property type="evidence" value="ECO:0007669"/>
    <property type="project" value="UniProtKB-KW"/>
</dbReference>
<dbReference type="SUPFAM" id="SSF50465">
    <property type="entry name" value="EF-Tu/eEF-1alpha/eIF2-gamma C-terminal domain"/>
    <property type="match status" value="1"/>
</dbReference>
<reference evidence="6 8" key="2">
    <citation type="journal article" date="2019" name="Nat. Microbiol.">
        <title>Wide diversity of methane and short-chain alkane metabolisms in uncultured archaea.</title>
        <authorList>
            <person name="Borrel G."/>
            <person name="Adam P.S."/>
            <person name="McKay L.J."/>
            <person name="Chen L.X."/>
            <person name="Sierra-Garcia I.N."/>
            <person name="Sieber C.M."/>
            <person name="Letourneur Q."/>
            <person name="Ghozlane A."/>
            <person name="Andersen G.L."/>
            <person name="Li W.J."/>
            <person name="Hallam S.J."/>
            <person name="Muyzer G."/>
            <person name="de Oliveira V.M."/>
            <person name="Inskeep W.P."/>
            <person name="Banfield J.F."/>
            <person name="Gribaldo S."/>
        </authorList>
    </citation>
    <scope>NUCLEOTIDE SEQUENCE [LARGE SCALE GENOMIC DNA]</scope>
    <source>
        <strain evidence="6">Verst-YHS</strain>
    </source>
</reference>
<dbReference type="GO" id="GO:0005525">
    <property type="term" value="F:GTP binding"/>
    <property type="evidence" value="ECO:0007669"/>
    <property type="project" value="UniProtKB-KW"/>
</dbReference>
<dbReference type="Gene3D" id="2.40.30.10">
    <property type="entry name" value="Translation factors"/>
    <property type="match status" value="2"/>
</dbReference>
<dbReference type="InterPro" id="IPR027417">
    <property type="entry name" value="P-loop_NTPase"/>
</dbReference>
<evidence type="ECO:0000256" key="2">
    <source>
        <dbReference type="ARBA" id="ARBA00022768"/>
    </source>
</evidence>
<organism evidence="6 8">
    <name type="scientific">Thermoproteota archaeon</name>
    <dbReference type="NCBI Taxonomy" id="2056631"/>
    <lineage>
        <taxon>Archaea</taxon>
        <taxon>Thermoproteota</taxon>
    </lineage>
</organism>
<reference evidence="7 9" key="1">
    <citation type="journal article" date="2019" name="Nat. Microbiol.">
        <title>Expanding anaerobic alkane metabolism in the domain of Archaea.</title>
        <authorList>
            <person name="Wang Y."/>
            <person name="Wegener G."/>
            <person name="Hou J."/>
            <person name="Wang F."/>
            <person name="Xiao X."/>
        </authorList>
    </citation>
    <scope>NUCLEOTIDE SEQUENCE [LARGE SCALE GENOMIC DNA]</scope>
    <source>
        <strain evidence="7">WYZ-LMO11</strain>
    </source>
</reference>
<dbReference type="SUPFAM" id="SSF52540">
    <property type="entry name" value="P-loop containing nucleoside triphosphate hydrolases"/>
    <property type="match status" value="1"/>
</dbReference>
<dbReference type="InterPro" id="IPR050055">
    <property type="entry name" value="EF-Tu_GTPase"/>
</dbReference>
<evidence type="ECO:0000313" key="8">
    <source>
        <dbReference type="Proteomes" id="UP000316080"/>
    </source>
</evidence>
<evidence type="ECO:0000313" key="9">
    <source>
        <dbReference type="Proteomes" id="UP000317265"/>
    </source>
</evidence>
<comment type="caution">
    <text evidence="6">The sequence shown here is derived from an EMBL/GenBank/DDBJ whole genome shotgun (WGS) entry which is preliminary data.</text>
</comment>
<dbReference type="InterPro" id="IPR009001">
    <property type="entry name" value="Transl_elong_EF1A/Init_IF2_C"/>
</dbReference>
<dbReference type="Proteomes" id="UP000317265">
    <property type="component" value="Unassembled WGS sequence"/>
</dbReference>
<accession>A0A520KDZ2</accession>
<evidence type="ECO:0000259" key="5">
    <source>
        <dbReference type="PROSITE" id="PS51722"/>
    </source>
</evidence>
<keyword evidence="3" id="KW-0648">Protein biosynthesis</keyword>
<proteinExistence type="predicted"/>
<dbReference type="AlphaFoldDB" id="A0A520KDZ2"/>
<dbReference type="CDD" id="cd03708">
    <property type="entry name" value="GTPBP_III"/>
    <property type="match status" value="1"/>
</dbReference>
<feature type="domain" description="Tr-type G" evidence="5">
    <location>
        <begin position="110"/>
        <end position="338"/>
    </location>
</feature>
<keyword evidence="2 6" id="KW-0251">Elongation factor</keyword>
<dbReference type="InterPro" id="IPR009000">
    <property type="entry name" value="Transl_B-barrel_sf"/>
</dbReference>
<dbReference type="Gene3D" id="3.40.50.300">
    <property type="entry name" value="P-loop containing nucleotide triphosphate hydrolases"/>
    <property type="match status" value="1"/>
</dbReference>
<dbReference type="InterPro" id="IPR004160">
    <property type="entry name" value="Transl_elong_EFTu/EF1A_C"/>
</dbReference>
<dbReference type="Pfam" id="PF00009">
    <property type="entry name" value="GTP_EFTU"/>
    <property type="match status" value="1"/>
</dbReference>
<evidence type="ECO:0000256" key="3">
    <source>
        <dbReference type="ARBA" id="ARBA00022917"/>
    </source>
</evidence>
<dbReference type="CDD" id="cd03694">
    <property type="entry name" value="GTPBP_II"/>
    <property type="match status" value="1"/>
</dbReference>
<sequence>MNENFPKENEDGNIEYKLKIAQTTKDRLEELASQIRYRLAEKGGEAFYILGVSDDGEIIGLNDEEINISLENIRKAAEIAGAKVNIIREAQGKKGKVLELLIRRSKDQLPIQISIITIGQADHGKTTTIGALITGELDDGDGLIMEKIARYKHEVLMRRTSSVTERIMGFDEDGNIVNYVLPCPLDEAQVYLNSSKLISFIDIGGHEKYLKTAIRGLLSHNPDYAMLIIAGNTGISTMTKEHLGIALSLKIPIFIVITKKDITPSEVLSNNIENLITLLKSPGVNKIPIIIEDIDDIAISVRNMKGGRITPIFIISNKNGEGLDLLRKFLNLLPPRLRWEKEISKPFLTYIDEKFNVPGVGSVVAGLILQGWIKVNDKVWIGPFKDGSFKETRIKSIHAKKGVYIDKAQAGNSVTFAITDIPYDEIEKGMVLLGQGMPLKAYREFEGEVFILHHPTTIRLGYEAVFHIHSIRETCKLIWSSKIPLRTGDRAKIKVRTRFHPIYIREGDRFLFREGRARGIGVITKLIT</sequence>
<evidence type="ECO:0000256" key="1">
    <source>
        <dbReference type="ARBA" id="ARBA00022741"/>
    </source>
</evidence>
<dbReference type="PANTHER" id="PTHR43721">
    <property type="entry name" value="ELONGATION FACTOR TU-RELATED"/>
    <property type="match status" value="1"/>
</dbReference>
<evidence type="ECO:0000313" key="6">
    <source>
        <dbReference type="EMBL" id="RZN55229.1"/>
    </source>
</evidence>
<dbReference type="Proteomes" id="UP000316080">
    <property type="component" value="Unassembled WGS sequence"/>
</dbReference>
<keyword evidence="4" id="KW-0342">GTP-binding</keyword>
<protein>
    <submittedName>
        <fullName evidence="6">Elongation factor 1-alpha</fullName>
    </submittedName>
</protein>
<evidence type="ECO:0000256" key="4">
    <source>
        <dbReference type="ARBA" id="ARBA00023134"/>
    </source>
</evidence>
<dbReference type="Pfam" id="PF03144">
    <property type="entry name" value="GTP_EFTU_D2"/>
    <property type="match status" value="1"/>
</dbReference>
<dbReference type="Pfam" id="PF03143">
    <property type="entry name" value="GTP_EFTU_D3"/>
    <property type="match status" value="1"/>
</dbReference>
<dbReference type="GO" id="GO:0003924">
    <property type="term" value="F:GTPase activity"/>
    <property type="evidence" value="ECO:0007669"/>
    <property type="project" value="InterPro"/>
</dbReference>
<dbReference type="PROSITE" id="PS51722">
    <property type="entry name" value="G_TR_2"/>
    <property type="match status" value="1"/>
</dbReference>
<dbReference type="PANTHER" id="PTHR43721:SF9">
    <property type="entry name" value="GTP-BINDING PROTEIN 1"/>
    <property type="match status" value="1"/>
</dbReference>
<dbReference type="SUPFAM" id="SSF50447">
    <property type="entry name" value="Translation proteins"/>
    <property type="match status" value="1"/>
</dbReference>
<dbReference type="InterPro" id="IPR000795">
    <property type="entry name" value="T_Tr_GTP-bd_dom"/>
</dbReference>
<dbReference type="InterPro" id="IPR004161">
    <property type="entry name" value="EFTu-like_2"/>
</dbReference>